<dbReference type="SUPFAM" id="SSF46689">
    <property type="entry name" value="Homeodomain-like"/>
    <property type="match status" value="1"/>
</dbReference>
<feature type="domain" description="HTH tetR-type" evidence="3">
    <location>
        <begin position="7"/>
        <end position="67"/>
    </location>
</feature>
<sequence>MNKEKQDANRTRILAAAERLLKSIGRDAITIRAVADEAKVQLPTIYRLFGDKSGLLDAIAEHGFVRYMKIRPKSEGTLNPIEELRAGWDIHVRFGLENPELYGLMYGESYSGRFTPAAQIAYDGLKNLIIRLATSGCLKVSQEEATFSAFASASGVVLTMLSWPDFLHENSYYINIRESMISSITTESYSNGDEVISNALQTLGANLKDLNVLSQNEKNLLQEWLKRSYAKFSRLKN</sequence>
<comment type="caution">
    <text evidence="4">The sequence shown here is derived from an EMBL/GenBank/DDBJ whole genome shotgun (WGS) entry which is preliminary data.</text>
</comment>
<dbReference type="InterPro" id="IPR050109">
    <property type="entry name" value="HTH-type_TetR-like_transc_reg"/>
</dbReference>
<organism evidence="4 5">
    <name type="scientific">Leptospira ilyithenensis</name>
    <dbReference type="NCBI Taxonomy" id="2484901"/>
    <lineage>
        <taxon>Bacteria</taxon>
        <taxon>Pseudomonadati</taxon>
        <taxon>Spirochaetota</taxon>
        <taxon>Spirochaetia</taxon>
        <taxon>Leptospirales</taxon>
        <taxon>Leptospiraceae</taxon>
        <taxon>Leptospira</taxon>
    </lineage>
</organism>
<evidence type="ECO:0000313" key="5">
    <source>
        <dbReference type="Proteomes" id="UP000298264"/>
    </source>
</evidence>
<dbReference type="EMBL" id="RQHV01000050">
    <property type="protein sequence ID" value="TGN09679.1"/>
    <property type="molecule type" value="Genomic_DNA"/>
</dbReference>
<dbReference type="InterPro" id="IPR009057">
    <property type="entry name" value="Homeodomain-like_sf"/>
</dbReference>
<name>A0A4R9LPE0_9LEPT</name>
<reference evidence="4" key="1">
    <citation type="journal article" date="2019" name="PLoS Negl. Trop. Dis.">
        <title>Revisiting the worldwide diversity of Leptospira species in the environment.</title>
        <authorList>
            <person name="Vincent A.T."/>
            <person name="Schiettekatte O."/>
            <person name="Bourhy P."/>
            <person name="Veyrier F.J."/>
            <person name="Picardeau M."/>
        </authorList>
    </citation>
    <scope>NUCLEOTIDE SEQUENCE [LARGE SCALE GENOMIC DNA]</scope>
    <source>
        <strain evidence="4">201400974</strain>
    </source>
</reference>
<keyword evidence="5" id="KW-1185">Reference proteome</keyword>
<protein>
    <submittedName>
        <fullName evidence="4">TetR/AcrR family transcriptional regulator</fullName>
    </submittedName>
</protein>
<dbReference type="RefSeq" id="WP_135764530.1">
    <property type="nucleotide sequence ID" value="NZ_RQHV01000050.1"/>
</dbReference>
<dbReference type="SUPFAM" id="SSF48498">
    <property type="entry name" value="Tetracyclin repressor-like, C-terminal domain"/>
    <property type="match status" value="1"/>
</dbReference>
<evidence type="ECO:0000313" key="4">
    <source>
        <dbReference type="EMBL" id="TGN09679.1"/>
    </source>
</evidence>
<dbReference type="InterPro" id="IPR036271">
    <property type="entry name" value="Tet_transcr_reg_TetR-rel_C_sf"/>
</dbReference>
<proteinExistence type="predicted"/>
<gene>
    <name evidence="4" type="ORF">EHS11_11350</name>
</gene>
<evidence type="ECO:0000259" key="3">
    <source>
        <dbReference type="PROSITE" id="PS50977"/>
    </source>
</evidence>
<accession>A0A4R9LPE0</accession>
<evidence type="ECO:0000256" key="2">
    <source>
        <dbReference type="PROSITE-ProRule" id="PRU00335"/>
    </source>
</evidence>
<dbReference type="PANTHER" id="PTHR30055">
    <property type="entry name" value="HTH-TYPE TRANSCRIPTIONAL REGULATOR RUTR"/>
    <property type="match status" value="1"/>
</dbReference>
<evidence type="ECO:0000256" key="1">
    <source>
        <dbReference type="ARBA" id="ARBA00023125"/>
    </source>
</evidence>
<dbReference type="InterPro" id="IPR001647">
    <property type="entry name" value="HTH_TetR"/>
</dbReference>
<dbReference type="GO" id="GO:0003700">
    <property type="term" value="F:DNA-binding transcription factor activity"/>
    <property type="evidence" value="ECO:0007669"/>
    <property type="project" value="TreeGrafter"/>
</dbReference>
<dbReference type="OrthoDB" id="9814200at2"/>
<feature type="DNA-binding region" description="H-T-H motif" evidence="2">
    <location>
        <begin position="30"/>
        <end position="49"/>
    </location>
</feature>
<keyword evidence="1 2" id="KW-0238">DNA-binding</keyword>
<dbReference type="PROSITE" id="PS50977">
    <property type="entry name" value="HTH_TETR_2"/>
    <property type="match status" value="1"/>
</dbReference>
<dbReference type="AlphaFoldDB" id="A0A4R9LPE0"/>
<dbReference type="Pfam" id="PF00440">
    <property type="entry name" value="TetR_N"/>
    <property type="match status" value="1"/>
</dbReference>
<dbReference type="Gene3D" id="1.10.357.10">
    <property type="entry name" value="Tetracycline Repressor, domain 2"/>
    <property type="match status" value="1"/>
</dbReference>
<dbReference type="PANTHER" id="PTHR30055:SF209">
    <property type="entry name" value="POSSIBLE TRANSCRIPTIONAL REGULATORY PROTEIN (PROBABLY TETR-FAMILY)"/>
    <property type="match status" value="1"/>
</dbReference>
<dbReference type="GO" id="GO:0000976">
    <property type="term" value="F:transcription cis-regulatory region binding"/>
    <property type="evidence" value="ECO:0007669"/>
    <property type="project" value="TreeGrafter"/>
</dbReference>
<dbReference type="Proteomes" id="UP000298264">
    <property type="component" value="Unassembled WGS sequence"/>
</dbReference>